<dbReference type="Gene3D" id="3.50.80.10">
    <property type="entry name" value="D-tyrosyl-tRNA(Tyr) deacylase"/>
    <property type="match status" value="1"/>
</dbReference>
<comment type="caution">
    <text evidence="1">The sequence shown here is derived from an EMBL/GenBank/DDBJ whole genome shotgun (WGS) entry which is preliminary data.</text>
</comment>
<dbReference type="InterPro" id="IPR003732">
    <property type="entry name" value="Daa-tRNA_deacyls_DTD"/>
</dbReference>
<dbReference type="EMBL" id="DNZF01000204">
    <property type="protein sequence ID" value="HBK54122.1"/>
    <property type="molecule type" value="Genomic_DNA"/>
</dbReference>
<dbReference type="GO" id="GO:0005737">
    <property type="term" value="C:cytoplasm"/>
    <property type="evidence" value="ECO:0007669"/>
    <property type="project" value="InterPro"/>
</dbReference>
<evidence type="ECO:0000313" key="1">
    <source>
        <dbReference type="EMBL" id="HBK54122.1"/>
    </source>
</evidence>
<dbReference type="GO" id="GO:0051499">
    <property type="term" value="F:D-aminoacyl-tRNA deacylase activity"/>
    <property type="evidence" value="ECO:0007669"/>
    <property type="project" value="InterPro"/>
</dbReference>
<dbReference type="InterPro" id="IPR023509">
    <property type="entry name" value="DTD-like_sf"/>
</dbReference>
<feature type="non-terminal residue" evidence="1">
    <location>
        <position position="46"/>
    </location>
</feature>
<dbReference type="Pfam" id="PF02580">
    <property type="entry name" value="Tyr_Deacylase"/>
    <property type="match status" value="1"/>
</dbReference>
<evidence type="ECO:0000313" key="2">
    <source>
        <dbReference type="Proteomes" id="UP000263273"/>
    </source>
</evidence>
<organism evidence="1 2">
    <name type="scientific">Syntrophomonas wolfei</name>
    <dbReference type="NCBI Taxonomy" id="863"/>
    <lineage>
        <taxon>Bacteria</taxon>
        <taxon>Bacillati</taxon>
        <taxon>Bacillota</taxon>
        <taxon>Clostridia</taxon>
        <taxon>Eubacteriales</taxon>
        <taxon>Syntrophomonadaceae</taxon>
        <taxon>Syntrophomonas</taxon>
    </lineage>
</organism>
<dbReference type="AlphaFoldDB" id="A0A354Z0Y0"/>
<sequence length="46" mass="5118">MRAVVQRVSFSEVRVEGKLRGRIKQGLMVLLGIKKGDSKADGDYLL</sequence>
<dbReference type="Proteomes" id="UP000263273">
    <property type="component" value="Unassembled WGS sequence"/>
</dbReference>
<reference evidence="1 2" key="1">
    <citation type="journal article" date="2018" name="Nat. Biotechnol.">
        <title>A standardized bacterial taxonomy based on genome phylogeny substantially revises the tree of life.</title>
        <authorList>
            <person name="Parks D.H."/>
            <person name="Chuvochina M."/>
            <person name="Waite D.W."/>
            <person name="Rinke C."/>
            <person name="Skarshewski A."/>
            <person name="Chaumeil P.A."/>
            <person name="Hugenholtz P."/>
        </authorList>
    </citation>
    <scope>NUCLEOTIDE SEQUENCE [LARGE SCALE GENOMIC DNA]</scope>
    <source>
        <strain evidence="1">UBA10948</strain>
    </source>
</reference>
<gene>
    <name evidence="1" type="ORF">DDZ44_09320</name>
</gene>
<dbReference type="SUPFAM" id="SSF69500">
    <property type="entry name" value="DTD-like"/>
    <property type="match status" value="1"/>
</dbReference>
<accession>A0A354Z0Y0</accession>
<proteinExistence type="predicted"/>
<protein>
    <submittedName>
        <fullName evidence="1">D-tyrosyl-tRNA(Tyr) deacylase</fullName>
    </submittedName>
</protein>
<name>A0A354Z0Y0_9FIRM</name>